<proteinExistence type="predicted"/>
<reference evidence="3" key="1">
    <citation type="submission" date="2016-10" db="EMBL/GenBank/DDBJ databases">
        <authorList>
            <person name="Chevignon G."/>
        </authorList>
    </citation>
    <scope>NUCLEOTIDE SEQUENCE [LARGE SCALE GENOMIC DNA]</scope>
    <source>
        <strain evidence="3">A2C</strain>
    </source>
</reference>
<sequence length="97" mass="11737">MNSRSDNNLKEKVISLEDFKKKYKETPTPEYIAMDDIATMMDYFFIENQELTKELLEADVHEYYMYEFCRDYKDDHIMLNFLAISSYLEGIYDKNND</sequence>
<dbReference type="Proteomes" id="UP000230008">
    <property type="component" value="Chromosome"/>
</dbReference>
<evidence type="ECO:0000313" key="3">
    <source>
        <dbReference type="Proteomes" id="UP000230008"/>
    </source>
</evidence>
<gene>
    <name evidence="2" type="ORF">BJP41_09345</name>
    <name evidence="1" type="ORF">CJJ18_08735</name>
</gene>
<evidence type="ECO:0000313" key="1">
    <source>
        <dbReference type="EMBL" id="ASV34423.1"/>
    </source>
</evidence>
<reference evidence="1" key="2">
    <citation type="submission" date="2017-08" db="EMBL/GenBank/DDBJ databases">
        <title>Genome sequence of Candidatus Hamiltonella defensa from Acyrthosiphon pisum strain MI47.</title>
        <authorList>
            <person name="Patel V.A."/>
            <person name="Chevignon G."/>
            <person name="Russell J.A."/>
            <person name="Oliver K.M."/>
        </authorList>
    </citation>
    <scope>NUCLEOTIDE SEQUENCE</scope>
    <source>
        <strain evidence="1">MI47</strain>
    </source>
</reference>
<organism evidence="2 3">
    <name type="scientific">Candidatus Williamhamiltonella defendens</name>
    <dbReference type="NCBI Taxonomy" id="138072"/>
    <lineage>
        <taxon>Bacteria</taxon>
        <taxon>Pseudomonadati</taxon>
        <taxon>Pseudomonadota</taxon>
        <taxon>Gammaproteobacteria</taxon>
        <taxon>Enterobacterales</taxon>
        <taxon>Enterobacteriaceae</taxon>
        <taxon>aphid secondary symbionts</taxon>
        <taxon>Candidatus Williamhamiltonella</taxon>
    </lineage>
</organism>
<accession>A0A2D3T4P9</accession>
<dbReference type="Proteomes" id="UP000792865">
    <property type="component" value="Chromosome"/>
</dbReference>
<evidence type="ECO:0000313" key="2">
    <source>
        <dbReference type="EMBL" id="ATW30770.1"/>
    </source>
</evidence>
<protein>
    <submittedName>
        <fullName evidence="2">Uncharacterized protein</fullName>
    </submittedName>
</protein>
<dbReference type="AlphaFoldDB" id="A0A2D3T4P9"/>
<reference evidence="3" key="3">
    <citation type="submission" date="2017-11" db="EMBL/GenBank/DDBJ databases">
        <title>PacBio sequencing of new strain of the secondary endosymbiont Candidatus Hamiltonella defensa.</title>
        <authorList>
            <person name="Strand M.R."/>
            <person name="Oliver K."/>
        </authorList>
    </citation>
    <scope>NUCLEOTIDE SEQUENCE [LARGE SCALE GENOMIC DNA]</scope>
    <source>
        <strain evidence="3">A2C</strain>
    </source>
</reference>
<dbReference type="EMBL" id="CP017606">
    <property type="protein sequence ID" value="ATW30770.1"/>
    <property type="molecule type" value="Genomic_DNA"/>
</dbReference>
<name>A0A2D3T4P9_9ENTR</name>
<reference evidence="2" key="4">
    <citation type="journal article" date="2018" name="Genome Biol. Evol.">
        <title>Culture-Facilitated Comparative Genomics of the Facultative Symbiont Hamiltonella defensa.</title>
        <authorList>
            <person name="Chevignon G."/>
            <person name="Boyd B.M."/>
            <person name="Brandt J.W."/>
            <person name="Oliver K.M."/>
            <person name="Strand M.R."/>
        </authorList>
    </citation>
    <scope>NUCLEOTIDE SEQUENCE</scope>
    <source>
        <strain evidence="2">A2C</strain>
    </source>
</reference>
<dbReference type="EMBL" id="CP022932">
    <property type="protein sequence ID" value="ASV34423.1"/>
    <property type="molecule type" value="Genomic_DNA"/>
</dbReference>